<dbReference type="NCBIfam" id="TIGR01079">
    <property type="entry name" value="rplX_bact"/>
    <property type="match status" value="1"/>
</dbReference>
<evidence type="ECO:0000256" key="1">
    <source>
        <dbReference type="ARBA" id="ARBA00010618"/>
    </source>
</evidence>
<dbReference type="EMBL" id="CAKOAT010360709">
    <property type="protein sequence ID" value="CAH8363491.1"/>
    <property type="molecule type" value="Genomic_DNA"/>
</dbReference>
<feature type="domain" description="Large ribosomal subunit protein uL24 C-terminal" evidence="4">
    <location>
        <begin position="54"/>
        <end position="118"/>
    </location>
</feature>
<dbReference type="CDD" id="cd06089">
    <property type="entry name" value="KOW_RPL26"/>
    <property type="match status" value="1"/>
</dbReference>
<dbReference type="Gene3D" id="2.30.30.30">
    <property type="match status" value="1"/>
</dbReference>
<name>A0ABC8L428_ERUVS</name>
<reference evidence="5 6" key="1">
    <citation type="submission" date="2022-03" db="EMBL/GenBank/DDBJ databases">
        <authorList>
            <person name="Macdonald S."/>
            <person name="Ahmed S."/>
            <person name="Newling K."/>
        </authorList>
    </citation>
    <scope>NUCLEOTIDE SEQUENCE [LARGE SCALE GENOMIC DNA]</scope>
</reference>
<comment type="caution">
    <text evidence="5">The sequence shown here is derived from an EMBL/GenBank/DDBJ whole genome shotgun (WGS) entry which is preliminary data.</text>
</comment>
<accession>A0ABC8L428</accession>
<evidence type="ECO:0000259" key="4">
    <source>
        <dbReference type="Pfam" id="PF17136"/>
    </source>
</evidence>
<dbReference type="InterPro" id="IPR014722">
    <property type="entry name" value="Rib_uL2_dom2"/>
</dbReference>
<proteinExistence type="inferred from homology"/>
<evidence type="ECO:0000256" key="2">
    <source>
        <dbReference type="ARBA" id="ARBA00022980"/>
    </source>
</evidence>
<gene>
    <name evidence="5" type="ORF">ERUC_LOCUS29247</name>
</gene>
<dbReference type="InterPro" id="IPR003256">
    <property type="entry name" value="Ribosomal_uL24"/>
</dbReference>
<dbReference type="AlphaFoldDB" id="A0ABC8L428"/>
<dbReference type="InterPro" id="IPR041988">
    <property type="entry name" value="Ribosomal_uL24_KOW"/>
</dbReference>
<keyword evidence="6" id="KW-1185">Reference proteome</keyword>
<dbReference type="GO" id="GO:0005840">
    <property type="term" value="C:ribosome"/>
    <property type="evidence" value="ECO:0007669"/>
    <property type="project" value="UniProtKB-KW"/>
</dbReference>
<keyword evidence="3" id="KW-0687">Ribonucleoprotein</keyword>
<evidence type="ECO:0000313" key="5">
    <source>
        <dbReference type="EMBL" id="CAH8363491.1"/>
    </source>
</evidence>
<evidence type="ECO:0000313" key="6">
    <source>
        <dbReference type="Proteomes" id="UP001642260"/>
    </source>
</evidence>
<organism evidence="5 6">
    <name type="scientific">Eruca vesicaria subsp. sativa</name>
    <name type="common">Garden rocket</name>
    <name type="synonym">Eruca sativa</name>
    <dbReference type="NCBI Taxonomy" id="29727"/>
    <lineage>
        <taxon>Eukaryota</taxon>
        <taxon>Viridiplantae</taxon>
        <taxon>Streptophyta</taxon>
        <taxon>Embryophyta</taxon>
        <taxon>Tracheophyta</taxon>
        <taxon>Spermatophyta</taxon>
        <taxon>Magnoliopsida</taxon>
        <taxon>eudicotyledons</taxon>
        <taxon>Gunneridae</taxon>
        <taxon>Pentapetalae</taxon>
        <taxon>rosids</taxon>
        <taxon>malvids</taxon>
        <taxon>Brassicales</taxon>
        <taxon>Brassicaceae</taxon>
        <taxon>Brassiceae</taxon>
        <taxon>Eruca</taxon>
    </lineage>
</organism>
<dbReference type="InterPro" id="IPR008991">
    <property type="entry name" value="Translation_prot_SH3-like_sf"/>
</dbReference>
<dbReference type="InterPro" id="IPR057264">
    <property type="entry name" value="Ribosomal_uL24_C"/>
</dbReference>
<dbReference type="GO" id="GO:1990904">
    <property type="term" value="C:ribonucleoprotein complex"/>
    <property type="evidence" value="ECO:0007669"/>
    <property type="project" value="UniProtKB-KW"/>
</dbReference>
<evidence type="ECO:0000256" key="3">
    <source>
        <dbReference type="ARBA" id="ARBA00023274"/>
    </source>
</evidence>
<comment type="similarity">
    <text evidence="1">Belongs to the universal ribosomal protein uL24 family.</text>
</comment>
<dbReference type="SUPFAM" id="SSF50104">
    <property type="entry name" value="Translation proteins SH3-like domain"/>
    <property type="match status" value="1"/>
</dbReference>
<dbReference type="PANTHER" id="PTHR12903">
    <property type="entry name" value="MITOCHONDRIAL RIBOSOMAL PROTEIN L24"/>
    <property type="match status" value="1"/>
</dbReference>
<dbReference type="Pfam" id="PF17136">
    <property type="entry name" value="ribosomal_L24"/>
    <property type="match status" value="1"/>
</dbReference>
<keyword evidence="2" id="KW-0689">Ribosomal protein</keyword>
<protein>
    <recommendedName>
        <fullName evidence="4">Large ribosomal subunit protein uL24 C-terminal domain-containing protein</fullName>
    </recommendedName>
</protein>
<dbReference type="Proteomes" id="UP001642260">
    <property type="component" value="Unassembled WGS sequence"/>
</dbReference>
<sequence length="137" mass="15610">MCFKFNPNIKPSHKAPSHNPCLVFAKLYLDETRAKIGEVTKIFTHNSTIVIKDVNLKTKDMKSREEGEHGQILKIKAQIHSSNVMLYSKEKEVVSRVGQKVLEGGQKVRYLIKTGELIDTIEQWIKKQLKFSVASIS</sequence>